<evidence type="ECO:0000313" key="9">
    <source>
        <dbReference type="Proteomes" id="UP000240322"/>
    </source>
</evidence>
<evidence type="ECO:0000256" key="5">
    <source>
        <dbReference type="ARBA" id="ARBA00046520"/>
    </source>
</evidence>
<dbReference type="InterPro" id="IPR020794">
    <property type="entry name" value="PMDh_S"/>
</dbReference>
<keyword evidence="2 6" id="KW-0456">Lyase</keyword>
<organism evidence="8 9">
    <name type="scientific">Candidatus Marsarchaeota G2 archaeon OSP_D</name>
    <dbReference type="NCBI Taxonomy" id="1978157"/>
    <lineage>
        <taxon>Archaea</taxon>
        <taxon>Candidatus Marsarchaeota</taxon>
        <taxon>Candidatus Marsarchaeota group 2</taxon>
    </lineage>
</organism>
<dbReference type="PANTHER" id="PTHR36577:SF3">
    <property type="entry name" value="DUF521 DOMAIN PROTEIN (AFU_ORTHOLOGUE AFUA_6G00490)"/>
    <property type="match status" value="1"/>
</dbReference>
<dbReference type="GO" id="GO:0019287">
    <property type="term" value="P:isopentenyl diphosphate biosynthetic process, mevalonate pathway"/>
    <property type="evidence" value="ECO:0007669"/>
    <property type="project" value="UniProtKB-UniRule"/>
</dbReference>
<dbReference type="Gene3D" id="3.50.30.10">
    <property type="entry name" value="Phosphohistidine domain"/>
    <property type="match status" value="1"/>
</dbReference>
<dbReference type="NCBIfam" id="NF003046">
    <property type="entry name" value="PRK03955.1"/>
    <property type="match status" value="1"/>
</dbReference>
<evidence type="ECO:0000259" key="7">
    <source>
        <dbReference type="Pfam" id="PF01989"/>
    </source>
</evidence>
<dbReference type="EMBL" id="NEXE01000198">
    <property type="protein sequence ID" value="PSN86955.1"/>
    <property type="molecule type" value="Genomic_DNA"/>
</dbReference>
<comment type="similarity">
    <text evidence="6">Belongs to the AcnX type II small subunit family.</text>
</comment>
<evidence type="ECO:0000256" key="6">
    <source>
        <dbReference type="HAMAP-Rule" id="MF_00078"/>
    </source>
</evidence>
<dbReference type="InterPro" id="IPR012016">
    <property type="entry name" value="PMDh-S-like"/>
</dbReference>
<reference evidence="8 9" key="1">
    <citation type="submission" date="2017-04" db="EMBL/GenBank/DDBJ databases">
        <title>Novel microbial lineages endemic to geothermal iron-oxide mats fill important gaps in the evolutionary history of Archaea.</title>
        <authorList>
            <person name="Jay Z.J."/>
            <person name="Beam J.P."/>
            <person name="Dlakic M."/>
            <person name="Rusch D.B."/>
            <person name="Kozubal M.A."/>
            <person name="Inskeep W.P."/>
        </authorList>
    </citation>
    <scope>NUCLEOTIDE SEQUENCE [LARGE SCALE GENOMIC DNA]</scope>
    <source>
        <strain evidence="8">OSP_D</strain>
    </source>
</reference>
<dbReference type="InterPro" id="IPR002840">
    <property type="entry name" value="PMDh-S-like_dom"/>
</dbReference>
<comment type="function">
    <text evidence="4 6">Component of a hydro-lyase that catalyzes the dehydration of mevalonate 5-phosphate (MVA5P) to form trans-anhydromevalonate 5-phosphate (tAHMP). Involved in the archaeal mevalonate (MVA) pathway, which provides fundamental precursors for isoprenoid biosynthesis, such as isopentenyl diphosphate (IPP) and dimethylallyl diphosphate (DMAPP).</text>
</comment>
<dbReference type="SUPFAM" id="SSF52016">
    <property type="entry name" value="LeuD/IlvD-like"/>
    <property type="match status" value="1"/>
</dbReference>
<dbReference type="HAMAP" id="MF_00078">
    <property type="entry name" value="PMDh_S"/>
    <property type="match status" value="1"/>
</dbReference>
<comment type="subunit">
    <text evidence="5 6">Heterodimer composed of a large subunit (PMDh-L) and a small subunit (PMDh-S).</text>
</comment>
<dbReference type="PIRSF" id="PIRSF004966">
    <property type="entry name" value="UCP004966"/>
    <property type="match status" value="1"/>
</dbReference>
<dbReference type="EC" id="4.2.1.182" evidence="6"/>
<dbReference type="AlphaFoldDB" id="A0A2R6AKR0"/>
<keyword evidence="1 6" id="KW-0414">Isoprene biosynthesis</keyword>
<gene>
    <name evidence="8" type="ORF">B9Q03_11450</name>
</gene>
<comment type="caution">
    <text evidence="8">The sequence shown here is derived from an EMBL/GenBank/DDBJ whole genome shotgun (WGS) entry which is preliminary data.</text>
</comment>
<feature type="domain" description="Phosphomevalonate dehydratase small subunit-like" evidence="7">
    <location>
        <begin position="25"/>
        <end position="104"/>
    </location>
</feature>
<name>A0A2R6AKR0_9ARCH</name>
<dbReference type="Proteomes" id="UP000240322">
    <property type="component" value="Unassembled WGS sequence"/>
</dbReference>
<comment type="pathway">
    <text evidence="6">Isoprenoid biosynthesis; isopentenyl diphosphate biosynthesis via mevalonate pathway.</text>
</comment>
<dbReference type="GO" id="GO:0016836">
    <property type="term" value="F:hydro-lyase activity"/>
    <property type="evidence" value="ECO:0007669"/>
    <property type="project" value="UniProtKB-UniRule"/>
</dbReference>
<dbReference type="PANTHER" id="PTHR36577">
    <property type="entry name" value="DUF521 DOMAIN PROTEIN (AFU_ORTHOLOGUE AFUA_6G00490)"/>
    <property type="match status" value="1"/>
</dbReference>
<evidence type="ECO:0000256" key="1">
    <source>
        <dbReference type="ARBA" id="ARBA00023229"/>
    </source>
</evidence>
<dbReference type="CDD" id="cd01356">
    <property type="entry name" value="AcnX_swivel"/>
    <property type="match status" value="1"/>
</dbReference>
<proteinExistence type="inferred from homology"/>
<comment type="catalytic activity">
    <reaction evidence="3">
        <text>(R)-5-phosphomevalonate = (2E)-3-methyl-5-phosphooxypent-2-enoate + H2O</text>
        <dbReference type="Rhea" id="RHEA:78975"/>
        <dbReference type="ChEBI" id="CHEBI:15377"/>
        <dbReference type="ChEBI" id="CHEBI:58146"/>
        <dbReference type="ChEBI" id="CHEBI:229665"/>
        <dbReference type="EC" id="4.2.1.182"/>
    </reaction>
    <physiologicalReaction direction="left-to-right" evidence="3">
        <dbReference type="Rhea" id="RHEA:78976"/>
    </physiologicalReaction>
</comment>
<sequence>MGVIPGRAISKGVASGEALVSSQPISFLGGVDPLTGVVVDRNHELAGQSVSGRVLVFPHGKGSTVGTYTLYQLAKRGLGPVAIINRVAEPIVAVGAIISGIPLVDKLESDPIATLKSGQMVLVDGNRGIVEVL</sequence>
<feature type="active site" description="Proton acceptor" evidence="6">
    <location>
        <position position="63"/>
    </location>
</feature>
<evidence type="ECO:0000256" key="2">
    <source>
        <dbReference type="ARBA" id="ARBA00023239"/>
    </source>
</evidence>
<accession>A0A2R6AKR0</accession>
<evidence type="ECO:0000256" key="4">
    <source>
        <dbReference type="ARBA" id="ARBA00045299"/>
    </source>
</evidence>
<evidence type="ECO:0000313" key="8">
    <source>
        <dbReference type="EMBL" id="PSN86955.1"/>
    </source>
</evidence>
<protein>
    <recommendedName>
        <fullName evidence="6">Phosphomevalonate dehydratase small subunit</fullName>
        <shortName evidence="6">PMDh small subunit</shortName>
        <shortName evidence="6">PMDh-S</shortName>
        <ecNumber evidence="6">4.2.1.182</ecNumber>
    </recommendedName>
</protein>
<dbReference type="Pfam" id="PF01989">
    <property type="entry name" value="AcnX_swivel_put"/>
    <property type="match status" value="1"/>
</dbReference>
<evidence type="ECO:0000256" key="3">
    <source>
        <dbReference type="ARBA" id="ARBA00045120"/>
    </source>
</evidence>